<feature type="chain" id="PRO_5035277567" evidence="1">
    <location>
        <begin position="24"/>
        <end position="176"/>
    </location>
</feature>
<proteinExistence type="predicted"/>
<keyword evidence="3" id="KW-1185">Reference proteome</keyword>
<sequence>MHISSGSLASFAALMMATVPVGAIPVAEPQTVTESTGVSYPNLGVILQTTPGVFEYSANISEAIRGHVEKGIRPAPIASVKHESHLGARASSAHIEYCSDAACSECTTYSGTYGTNFCLSAPSTNCIIVYDFDNAHIHYWNHAGCNGRITGYNNCGPQTTRLSAPGTNSIGIQTGC</sequence>
<dbReference type="EMBL" id="WIWV01000082">
    <property type="protein sequence ID" value="KAF7714541.1"/>
    <property type="molecule type" value="Genomic_DNA"/>
</dbReference>
<dbReference type="Proteomes" id="UP000631181">
    <property type="component" value="Unassembled WGS sequence"/>
</dbReference>
<name>A0A8J8W3H1_9EURO</name>
<dbReference type="OrthoDB" id="3560057at2759"/>
<comment type="caution">
    <text evidence="2">The sequence shown here is derived from an EMBL/GenBank/DDBJ whole genome shotgun (WGS) entry which is preliminary data.</text>
</comment>
<reference evidence="2" key="1">
    <citation type="journal article" date="2020" name="Front. Microbiol.">
        <title>Gene regulatory networks of Penicillium echinulatum 2HH and Penicillium oxalicum 114-2 inferred by a computational biology approach.</title>
        <authorList>
            <person name="Lenz A.R."/>
            <person name="Galan-Vasquez E."/>
            <person name="Balbinot E."/>
            <person name="De Abreu F.P."/>
            <person name="De Oliveira N.S."/>
            <person name="Da Rosa L.O."/>
            <person name="De Avila E Silva S."/>
            <person name="Camassola M."/>
            <person name="Dillon A.J.P."/>
            <person name="Perez-Rueda E."/>
        </authorList>
    </citation>
    <scope>NUCLEOTIDE SEQUENCE</scope>
    <source>
        <strain evidence="2">S1M29</strain>
    </source>
</reference>
<feature type="signal peptide" evidence="1">
    <location>
        <begin position="1"/>
        <end position="23"/>
    </location>
</feature>
<evidence type="ECO:0000313" key="3">
    <source>
        <dbReference type="Proteomes" id="UP000631181"/>
    </source>
</evidence>
<evidence type="ECO:0000313" key="2">
    <source>
        <dbReference type="EMBL" id="KAF7714541.1"/>
    </source>
</evidence>
<gene>
    <name evidence="2" type="ORF">PECM_008242</name>
</gene>
<accession>A0A8J8W3H1</accession>
<keyword evidence="1" id="KW-0732">Signal</keyword>
<organism evidence="2 3">
    <name type="scientific">Penicillium ucsense</name>
    <dbReference type="NCBI Taxonomy" id="2839758"/>
    <lineage>
        <taxon>Eukaryota</taxon>
        <taxon>Fungi</taxon>
        <taxon>Dikarya</taxon>
        <taxon>Ascomycota</taxon>
        <taxon>Pezizomycotina</taxon>
        <taxon>Eurotiomycetes</taxon>
        <taxon>Eurotiomycetidae</taxon>
        <taxon>Eurotiales</taxon>
        <taxon>Aspergillaceae</taxon>
        <taxon>Penicillium</taxon>
    </lineage>
</organism>
<evidence type="ECO:0000256" key="1">
    <source>
        <dbReference type="SAM" id="SignalP"/>
    </source>
</evidence>
<dbReference type="AlphaFoldDB" id="A0A8J8W3H1"/>
<protein>
    <submittedName>
        <fullName evidence="2">Uncharacterized protein</fullName>
    </submittedName>
</protein>